<dbReference type="AlphaFoldDB" id="T2G8U2"/>
<dbReference type="EMBL" id="CP006585">
    <property type="protein sequence ID" value="AGW12708.1"/>
    <property type="molecule type" value="Genomic_DNA"/>
</dbReference>
<reference evidence="3" key="2">
    <citation type="submission" date="2013-07" db="EMBL/GenBank/DDBJ databases">
        <authorList>
            <person name="Morais-Silva F.O."/>
            <person name="Rezende A.M."/>
            <person name="Pimentel C."/>
            <person name="Resende D.M."/>
            <person name="Santos C.I."/>
            <person name="Clemente C."/>
            <person name="de Oliveira L.M."/>
            <person name="da Silva S.M."/>
            <person name="Costa D.A."/>
            <person name="Varela-Raposo A."/>
            <person name="Horacio E.C.A."/>
            <person name="Matos M."/>
            <person name="Flores O."/>
            <person name="Ruiz J.C."/>
            <person name="Rodrigues-Pousada C."/>
        </authorList>
    </citation>
    <scope>NUCLEOTIDE SEQUENCE [LARGE SCALE GENOMIC DNA]</scope>
    <source>
        <strain evidence="3">ATCC 19364 / DSM 1382 / NCIMB 9332 / VKM B-1759</strain>
    </source>
</reference>
<dbReference type="GO" id="GO:0016491">
    <property type="term" value="F:oxidoreductase activity"/>
    <property type="evidence" value="ECO:0007669"/>
    <property type="project" value="InterPro"/>
</dbReference>
<name>T2G8U2_MEGG1</name>
<dbReference type="InterPro" id="IPR050627">
    <property type="entry name" value="Nitroreductase/BluB"/>
</dbReference>
<dbReference type="SUPFAM" id="SSF55469">
    <property type="entry name" value="FMN-dependent nitroreductase-like"/>
    <property type="match status" value="1"/>
</dbReference>
<feature type="domain" description="Nitroreductase" evidence="1">
    <location>
        <begin position="69"/>
        <end position="154"/>
    </location>
</feature>
<dbReference type="Proteomes" id="UP000016587">
    <property type="component" value="Chromosome"/>
</dbReference>
<dbReference type="RefSeq" id="WP_021759399.1">
    <property type="nucleotide sequence ID" value="NC_022444.1"/>
</dbReference>
<gene>
    <name evidence="2" type="ORF">DGI_0813</name>
</gene>
<proteinExistence type="predicted"/>
<evidence type="ECO:0000313" key="2">
    <source>
        <dbReference type="EMBL" id="AGW12708.1"/>
    </source>
</evidence>
<dbReference type="HOGENOM" id="CLU_070764_7_0_7"/>
<evidence type="ECO:0000313" key="3">
    <source>
        <dbReference type="Proteomes" id="UP000016587"/>
    </source>
</evidence>
<sequence length="174" mass="19343">MIDFTAHPVLAALKARRSIRAFTDEPVSREEIETILEAGRWAPSGRNNQPWRFLVVQTGDPRKVALESCTQYDHLIRDCRACICVFLEKSKKYSDMKDYQGAGACIQNMLLAVHALGLGAVWIGQIVNEPEPVFKALGLDGGIYELMAVVAVGRPDETPSSRRLPLDTLCIEPF</sequence>
<evidence type="ECO:0000259" key="1">
    <source>
        <dbReference type="Pfam" id="PF00881"/>
    </source>
</evidence>
<dbReference type="OrthoDB" id="9802510at2"/>
<reference evidence="2 3" key="1">
    <citation type="journal article" date="2013" name="J. Bacteriol.">
        <title>Roles of HynAB and Ech, the only two hydrogenases found in the model sulfate reducer Desulfovibrio gigas.</title>
        <authorList>
            <person name="Morais-Silva F.O."/>
            <person name="Santos C.I."/>
            <person name="Rodrigues R."/>
            <person name="Pereira I.A."/>
            <person name="Rodrigues-Pousada C."/>
        </authorList>
    </citation>
    <scope>NUCLEOTIDE SEQUENCE [LARGE SCALE GENOMIC DNA]</scope>
    <source>
        <strain evidence="3">ATCC 19364 / DSM 1382 / NCIMB 9332 / VKM B-1759</strain>
    </source>
</reference>
<dbReference type="InterPro" id="IPR000415">
    <property type="entry name" value="Nitroreductase-like"/>
</dbReference>
<protein>
    <submittedName>
        <fullName evidence="2">Putative nitroreductase</fullName>
    </submittedName>
</protein>
<accession>T2G8U2</accession>
<dbReference type="eggNOG" id="COG0778">
    <property type="taxonomic scope" value="Bacteria"/>
</dbReference>
<dbReference type="STRING" id="1121448.DGI_0813"/>
<dbReference type="Pfam" id="PF00881">
    <property type="entry name" value="Nitroreductase"/>
    <property type="match status" value="2"/>
</dbReference>
<dbReference type="PANTHER" id="PTHR23026:SF123">
    <property type="entry name" value="NAD(P)H NITROREDUCTASE RV3131-RELATED"/>
    <property type="match status" value="1"/>
</dbReference>
<feature type="domain" description="Nitroreductase" evidence="1">
    <location>
        <begin position="13"/>
        <end position="64"/>
    </location>
</feature>
<dbReference type="CDD" id="cd02136">
    <property type="entry name" value="PnbA_NfnB-like"/>
    <property type="match status" value="1"/>
</dbReference>
<dbReference type="PATRIC" id="fig|1121448.10.peg.814"/>
<keyword evidence="3" id="KW-1185">Reference proteome</keyword>
<dbReference type="Gene3D" id="3.40.109.10">
    <property type="entry name" value="NADH Oxidase"/>
    <property type="match status" value="1"/>
</dbReference>
<dbReference type="PANTHER" id="PTHR23026">
    <property type="entry name" value="NADPH NITROREDUCTASE"/>
    <property type="match status" value="1"/>
</dbReference>
<dbReference type="InterPro" id="IPR029479">
    <property type="entry name" value="Nitroreductase"/>
</dbReference>
<dbReference type="KEGG" id="dgg:DGI_0813"/>
<organism evidence="2 3">
    <name type="scientific">Megalodesulfovibrio gigas (strain ATCC 19364 / DSM 1382 / NCIMB 9332 / VKM B-1759)</name>
    <name type="common">Desulfovibrio gigas</name>
    <dbReference type="NCBI Taxonomy" id="1121448"/>
    <lineage>
        <taxon>Bacteria</taxon>
        <taxon>Pseudomonadati</taxon>
        <taxon>Thermodesulfobacteriota</taxon>
        <taxon>Desulfovibrionia</taxon>
        <taxon>Desulfovibrionales</taxon>
        <taxon>Desulfovibrionaceae</taxon>
        <taxon>Megalodesulfovibrio</taxon>
    </lineage>
</organism>